<dbReference type="Proteomes" id="UP000016496">
    <property type="component" value="Unassembled WGS sequence"/>
</dbReference>
<reference evidence="1 2" key="1">
    <citation type="submission" date="2013-08" db="EMBL/GenBank/DDBJ databases">
        <authorList>
            <person name="Weinstock G."/>
            <person name="Sodergren E."/>
            <person name="Wylie T."/>
            <person name="Fulton L."/>
            <person name="Fulton R."/>
            <person name="Fronick C."/>
            <person name="O'Laughlin M."/>
            <person name="Godfrey J."/>
            <person name="Miner T."/>
            <person name="Herter B."/>
            <person name="Appelbaum E."/>
            <person name="Cordes M."/>
            <person name="Lek S."/>
            <person name="Wollam A."/>
            <person name="Pepin K.H."/>
            <person name="Palsikar V.B."/>
            <person name="Mitreva M."/>
            <person name="Wilson R.K."/>
        </authorList>
    </citation>
    <scope>NUCLEOTIDE SEQUENCE [LARGE SCALE GENOMIC DNA]</scope>
    <source>
        <strain evidence="1 2">F0041</strain>
    </source>
</reference>
<evidence type="ECO:0000313" key="1">
    <source>
        <dbReference type="EMBL" id="ERI81832.1"/>
    </source>
</evidence>
<comment type="caution">
    <text evidence="1">The sequence shown here is derived from an EMBL/GenBank/DDBJ whole genome shotgun (WGS) entry which is preliminary data.</text>
</comment>
<organism evidence="1 2">
    <name type="scientific">Bacteroides pyogenes F0041</name>
    <dbReference type="NCBI Taxonomy" id="1321819"/>
    <lineage>
        <taxon>Bacteria</taxon>
        <taxon>Pseudomonadati</taxon>
        <taxon>Bacteroidota</taxon>
        <taxon>Bacteroidia</taxon>
        <taxon>Bacteroidales</taxon>
        <taxon>Bacteroidaceae</taxon>
        <taxon>Bacteroides</taxon>
    </lineage>
</organism>
<dbReference type="AlphaFoldDB" id="U2DJZ4"/>
<dbReference type="EMBL" id="AWSV01000153">
    <property type="protein sequence ID" value="ERI81832.1"/>
    <property type="molecule type" value="Genomic_DNA"/>
</dbReference>
<dbReference type="PATRIC" id="fig|1321819.3.peg.2674"/>
<accession>U2DJZ4</accession>
<sequence length="51" mass="5890">MYLKTDSILFYFFYVFNDKILFPSEEATNAKRVKNTTFSALLQGETTNLSA</sequence>
<dbReference type="HOGENOM" id="CLU_3095733_0_0_10"/>
<evidence type="ECO:0000313" key="2">
    <source>
        <dbReference type="Proteomes" id="UP000016496"/>
    </source>
</evidence>
<name>U2DJZ4_9BACE</name>
<gene>
    <name evidence="1" type="ORF">HMPREF1981_02893</name>
</gene>
<protein>
    <submittedName>
        <fullName evidence="1">Uncharacterized protein</fullName>
    </submittedName>
</protein>
<proteinExistence type="predicted"/>